<organism evidence="1 2">
    <name type="scientific">Aegilops tauschii subsp. strangulata</name>
    <name type="common">Goatgrass</name>
    <dbReference type="NCBI Taxonomy" id="200361"/>
    <lineage>
        <taxon>Eukaryota</taxon>
        <taxon>Viridiplantae</taxon>
        <taxon>Streptophyta</taxon>
        <taxon>Embryophyta</taxon>
        <taxon>Tracheophyta</taxon>
        <taxon>Spermatophyta</taxon>
        <taxon>Magnoliopsida</taxon>
        <taxon>Liliopsida</taxon>
        <taxon>Poales</taxon>
        <taxon>Poaceae</taxon>
        <taxon>BOP clade</taxon>
        <taxon>Pooideae</taxon>
        <taxon>Triticodae</taxon>
        <taxon>Triticeae</taxon>
        <taxon>Triticinae</taxon>
        <taxon>Aegilops</taxon>
    </lineage>
</organism>
<proteinExistence type="predicted"/>
<dbReference type="Gramene" id="AET7Gv20209700.10">
    <property type="protein sequence ID" value="AET7Gv20209700.10"/>
    <property type="gene ID" value="AET7Gv20209700"/>
</dbReference>
<reference evidence="2" key="1">
    <citation type="journal article" date="2014" name="Science">
        <title>Ancient hybridizations among the ancestral genomes of bread wheat.</title>
        <authorList>
            <consortium name="International Wheat Genome Sequencing Consortium,"/>
            <person name="Marcussen T."/>
            <person name="Sandve S.R."/>
            <person name="Heier L."/>
            <person name="Spannagl M."/>
            <person name="Pfeifer M."/>
            <person name="Jakobsen K.S."/>
            <person name="Wulff B.B."/>
            <person name="Steuernagel B."/>
            <person name="Mayer K.F."/>
            <person name="Olsen O.A."/>
        </authorList>
    </citation>
    <scope>NUCLEOTIDE SEQUENCE [LARGE SCALE GENOMIC DNA]</scope>
    <source>
        <strain evidence="2">cv. AL8/78</strain>
    </source>
</reference>
<reference evidence="2" key="2">
    <citation type="journal article" date="2017" name="Nat. Plants">
        <title>The Aegilops tauschii genome reveals multiple impacts of transposons.</title>
        <authorList>
            <person name="Zhao G."/>
            <person name="Zou C."/>
            <person name="Li K."/>
            <person name="Wang K."/>
            <person name="Li T."/>
            <person name="Gao L."/>
            <person name="Zhang X."/>
            <person name="Wang H."/>
            <person name="Yang Z."/>
            <person name="Liu X."/>
            <person name="Jiang W."/>
            <person name="Mao L."/>
            <person name="Kong X."/>
            <person name="Jiao Y."/>
            <person name="Jia J."/>
        </authorList>
    </citation>
    <scope>NUCLEOTIDE SEQUENCE [LARGE SCALE GENOMIC DNA]</scope>
    <source>
        <strain evidence="2">cv. AL8/78</strain>
    </source>
</reference>
<reference evidence="1" key="5">
    <citation type="journal article" date="2021" name="G3 (Bethesda)">
        <title>Aegilops tauschii genome assembly Aet v5.0 features greater sequence contiguity and improved annotation.</title>
        <authorList>
            <person name="Wang L."/>
            <person name="Zhu T."/>
            <person name="Rodriguez J.C."/>
            <person name="Deal K.R."/>
            <person name="Dubcovsky J."/>
            <person name="McGuire P.E."/>
            <person name="Lux T."/>
            <person name="Spannagl M."/>
            <person name="Mayer K.F.X."/>
            <person name="Baldrich P."/>
            <person name="Meyers B.C."/>
            <person name="Huo N."/>
            <person name="Gu Y.Q."/>
            <person name="Zhou H."/>
            <person name="Devos K.M."/>
            <person name="Bennetzen J.L."/>
            <person name="Unver T."/>
            <person name="Budak H."/>
            <person name="Gulick P.J."/>
            <person name="Galiba G."/>
            <person name="Kalapos B."/>
            <person name="Nelson D.R."/>
            <person name="Li P."/>
            <person name="You F.M."/>
            <person name="Luo M.C."/>
            <person name="Dvorak J."/>
        </authorList>
    </citation>
    <scope>NUCLEOTIDE SEQUENCE [LARGE SCALE GENOMIC DNA]</scope>
    <source>
        <strain evidence="1">cv. AL8/78</strain>
    </source>
</reference>
<accession>A0A453QKH6</accession>
<dbReference type="EnsemblPlants" id="AET7Gv20209700.10">
    <property type="protein sequence ID" value="AET7Gv20209700.10"/>
    <property type="gene ID" value="AET7Gv20209700"/>
</dbReference>
<dbReference type="AlphaFoldDB" id="A0A453QKH6"/>
<reference evidence="1" key="3">
    <citation type="journal article" date="2017" name="Nature">
        <title>Genome sequence of the progenitor of the wheat D genome Aegilops tauschii.</title>
        <authorList>
            <person name="Luo M.C."/>
            <person name="Gu Y.Q."/>
            <person name="Puiu D."/>
            <person name="Wang H."/>
            <person name="Twardziok S.O."/>
            <person name="Deal K.R."/>
            <person name="Huo N."/>
            <person name="Zhu T."/>
            <person name="Wang L."/>
            <person name="Wang Y."/>
            <person name="McGuire P.E."/>
            <person name="Liu S."/>
            <person name="Long H."/>
            <person name="Ramasamy R.K."/>
            <person name="Rodriguez J.C."/>
            <person name="Van S.L."/>
            <person name="Yuan L."/>
            <person name="Wang Z."/>
            <person name="Xia Z."/>
            <person name="Xiao L."/>
            <person name="Anderson O.D."/>
            <person name="Ouyang S."/>
            <person name="Liang Y."/>
            <person name="Zimin A.V."/>
            <person name="Pertea G."/>
            <person name="Qi P."/>
            <person name="Bennetzen J.L."/>
            <person name="Dai X."/>
            <person name="Dawson M.W."/>
            <person name="Muller H.G."/>
            <person name="Kugler K."/>
            <person name="Rivarola-Duarte L."/>
            <person name="Spannagl M."/>
            <person name="Mayer K.F.X."/>
            <person name="Lu F.H."/>
            <person name="Bevan M.W."/>
            <person name="Leroy P."/>
            <person name="Li P."/>
            <person name="You F.M."/>
            <person name="Sun Q."/>
            <person name="Liu Z."/>
            <person name="Lyons E."/>
            <person name="Wicker T."/>
            <person name="Salzberg S.L."/>
            <person name="Devos K.M."/>
            <person name="Dvorak J."/>
        </authorList>
    </citation>
    <scope>NUCLEOTIDE SEQUENCE [LARGE SCALE GENOMIC DNA]</scope>
    <source>
        <strain evidence="1">cv. AL8/78</strain>
    </source>
</reference>
<reference evidence="1" key="4">
    <citation type="submission" date="2019-03" db="UniProtKB">
        <authorList>
            <consortium name="EnsemblPlants"/>
        </authorList>
    </citation>
    <scope>IDENTIFICATION</scope>
</reference>
<evidence type="ECO:0000313" key="2">
    <source>
        <dbReference type="Proteomes" id="UP000015105"/>
    </source>
</evidence>
<protein>
    <submittedName>
        <fullName evidence="1">Uncharacterized protein</fullName>
    </submittedName>
</protein>
<sequence>LFPLSTKLHCIRPLAMGTNHTITIGYAKSQLSSFLSLAPKFPRMFSFQGGKVRLFMGVLGIIGNVKKKCLQNCQLSIEGQKKFEVTYICFQGSN</sequence>
<name>A0A453QKH6_AEGTS</name>
<evidence type="ECO:0000313" key="1">
    <source>
        <dbReference type="EnsemblPlants" id="AET7Gv20209700.10"/>
    </source>
</evidence>
<keyword evidence="2" id="KW-1185">Reference proteome</keyword>
<dbReference type="Proteomes" id="UP000015105">
    <property type="component" value="Chromosome 7D"/>
</dbReference>